<dbReference type="GO" id="GO:0071973">
    <property type="term" value="P:bacterial-type flagellum-dependent cell motility"/>
    <property type="evidence" value="ECO:0007669"/>
    <property type="project" value="InterPro"/>
</dbReference>
<comment type="caution">
    <text evidence="6">The sequence shown here is derived from an EMBL/GenBank/DDBJ whole genome shotgun (WGS) entry which is preliminary data.</text>
</comment>
<dbReference type="Proteomes" id="UP000624041">
    <property type="component" value="Unassembled WGS sequence"/>
</dbReference>
<dbReference type="InterPro" id="IPR046358">
    <property type="entry name" value="Flagellin_C"/>
</dbReference>
<dbReference type="Gene3D" id="1.20.1330.10">
    <property type="entry name" value="f41 fragment of flagellin, N-terminal domain"/>
    <property type="match status" value="1"/>
</dbReference>
<sequence>MMRVTQSMISNNLLSNLNRSYAKMDKYFDQLNTGKKFSRPSEDPVAALKGIGYRTELHRIEQYQRNTGEVQNWFDNTDAALEQANSGLQRLRYLAVQASNGTYGEGELKNIAEEAEQIKQDLIDVANTKVNDKYIFNGTKTNEPPVKIVDGEVVPNFDENAVEIEIAAGVNITVNSDGNKIFTDEEADMFAVIDSFIESLKSGNADGEIDQSIAALDGVIDNVINAQADLGARMNRLELVENRLEQQEIVATGSLSANEDVNYAEAITNLITQQSIHQAALASGSRIIQPSLVDFLR</sequence>
<dbReference type="InterPro" id="IPR013384">
    <property type="entry name" value="Flagell_FlgL"/>
</dbReference>
<keyword evidence="6" id="KW-0969">Cilium</keyword>
<dbReference type="GO" id="GO:0005198">
    <property type="term" value="F:structural molecule activity"/>
    <property type="evidence" value="ECO:0007669"/>
    <property type="project" value="InterPro"/>
</dbReference>
<reference evidence="6" key="2">
    <citation type="submission" date="2020-09" db="EMBL/GenBank/DDBJ databases">
        <authorList>
            <person name="Sun Q."/>
            <person name="Ohkuma M."/>
        </authorList>
    </citation>
    <scope>NUCLEOTIDE SEQUENCE</scope>
    <source>
        <strain evidence="6">JCM 17251</strain>
    </source>
</reference>
<feature type="domain" description="Flagellin C-terminal" evidence="5">
    <location>
        <begin position="214"/>
        <end position="296"/>
    </location>
</feature>
<dbReference type="RefSeq" id="WP_308425579.1">
    <property type="nucleotide sequence ID" value="NZ_BMOS01000005.1"/>
</dbReference>
<evidence type="ECO:0000313" key="6">
    <source>
        <dbReference type="EMBL" id="GGN53645.1"/>
    </source>
</evidence>
<keyword evidence="7" id="KW-1185">Reference proteome</keyword>
<evidence type="ECO:0000256" key="2">
    <source>
        <dbReference type="ARBA" id="ARBA00005709"/>
    </source>
</evidence>
<dbReference type="EMBL" id="BMOS01000005">
    <property type="protein sequence ID" value="GGN53645.1"/>
    <property type="molecule type" value="Genomic_DNA"/>
</dbReference>
<dbReference type="SUPFAM" id="SSF64518">
    <property type="entry name" value="Phase 1 flagellin"/>
    <property type="match status" value="1"/>
</dbReference>
<evidence type="ECO:0000256" key="1">
    <source>
        <dbReference type="ARBA" id="ARBA00004365"/>
    </source>
</evidence>
<evidence type="ECO:0000259" key="4">
    <source>
        <dbReference type="Pfam" id="PF00669"/>
    </source>
</evidence>
<dbReference type="Pfam" id="PF00669">
    <property type="entry name" value="Flagellin_N"/>
    <property type="match status" value="1"/>
</dbReference>
<dbReference type="PANTHER" id="PTHR42792">
    <property type="entry name" value="FLAGELLIN"/>
    <property type="match status" value="1"/>
</dbReference>
<protein>
    <submittedName>
        <fullName evidence="6">Flagellar hook-associated protein 3</fullName>
    </submittedName>
</protein>
<name>A0A918D086_9BACI</name>
<dbReference type="PANTHER" id="PTHR42792:SF1">
    <property type="entry name" value="FLAGELLAR HOOK-ASSOCIATED PROTEIN 3"/>
    <property type="match status" value="1"/>
</dbReference>
<comment type="subcellular location">
    <subcellularLocation>
        <location evidence="1">Bacterial flagellum</location>
    </subcellularLocation>
</comment>
<reference evidence="6" key="1">
    <citation type="journal article" date="2014" name="Int. J. Syst. Evol. Microbiol.">
        <title>Complete genome sequence of Corynebacterium casei LMG S-19264T (=DSM 44701T), isolated from a smear-ripened cheese.</title>
        <authorList>
            <consortium name="US DOE Joint Genome Institute (JGI-PGF)"/>
            <person name="Walter F."/>
            <person name="Albersmeier A."/>
            <person name="Kalinowski J."/>
            <person name="Ruckert C."/>
        </authorList>
    </citation>
    <scope>NUCLEOTIDE SEQUENCE</scope>
    <source>
        <strain evidence="6">JCM 17251</strain>
    </source>
</reference>
<feature type="domain" description="Flagellin N-terminal" evidence="4">
    <location>
        <begin position="6"/>
        <end position="141"/>
    </location>
</feature>
<evidence type="ECO:0000313" key="7">
    <source>
        <dbReference type="Proteomes" id="UP000624041"/>
    </source>
</evidence>
<keyword evidence="3" id="KW-0975">Bacterial flagellum</keyword>
<evidence type="ECO:0000259" key="5">
    <source>
        <dbReference type="Pfam" id="PF00700"/>
    </source>
</evidence>
<dbReference type="AlphaFoldDB" id="A0A918D086"/>
<dbReference type="Pfam" id="PF00700">
    <property type="entry name" value="Flagellin_C"/>
    <property type="match status" value="1"/>
</dbReference>
<dbReference type="InterPro" id="IPR001492">
    <property type="entry name" value="Flagellin"/>
</dbReference>
<keyword evidence="6" id="KW-0966">Cell projection</keyword>
<dbReference type="GO" id="GO:0009424">
    <property type="term" value="C:bacterial-type flagellum hook"/>
    <property type="evidence" value="ECO:0007669"/>
    <property type="project" value="InterPro"/>
</dbReference>
<dbReference type="NCBIfam" id="TIGR02550">
    <property type="entry name" value="flagell_flgL"/>
    <property type="match status" value="1"/>
</dbReference>
<gene>
    <name evidence="6" type="primary">flgL</name>
    <name evidence="6" type="ORF">GCM10007971_10360</name>
</gene>
<dbReference type="InterPro" id="IPR001029">
    <property type="entry name" value="Flagellin_N"/>
</dbReference>
<accession>A0A918D086</accession>
<keyword evidence="6" id="KW-0282">Flagellum</keyword>
<organism evidence="6 7">
    <name type="scientific">Oceanobacillus indicireducens</name>
    <dbReference type="NCBI Taxonomy" id="1004261"/>
    <lineage>
        <taxon>Bacteria</taxon>
        <taxon>Bacillati</taxon>
        <taxon>Bacillota</taxon>
        <taxon>Bacilli</taxon>
        <taxon>Bacillales</taxon>
        <taxon>Bacillaceae</taxon>
        <taxon>Oceanobacillus</taxon>
    </lineage>
</organism>
<comment type="similarity">
    <text evidence="2">Belongs to the bacterial flagellin family.</text>
</comment>
<proteinExistence type="inferred from homology"/>
<evidence type="ECO:0000256" key="3">
    <source>
        <dbReference type="ARBA" id="ARBA00023143"/>
    </source>
</evidence>